<organism evidence="2 3">
    <name type="scientific">Gloeobacter morelensis MG652769</name>
    <dbReference type="NCBI Taxonomy" id="2781736"/>
    <lineage>
        <taxon>Bacteria</taxon>
        <taxon>Bacillati</taxon>
        <taxon>Cyanobacteriota</taxon>
        <taxon>Cyanophyceae</taxon>
        <taxon>Gloeobacterales</taxon>
        <taxon>Gloeobacteraceae</taxon>
        <taxon>Gloeobacter</taxon>
        <taxon>Gloeobacter morelensis</taxon>
    </lineage>
</organism>
<evidence type="ECO:0000256" key="1">
    <source>
        <dbReference type="SAM" id="MobiDB-lite"/>
    </source>
</evidence>
<feature type="compositionally biased region" description="Basic and acidic residues" evidence="1">
    <location>
        <begin position="46"/>
        <end position="82"/>
    </location>
</feature>
<feature type="compositionally biased region" description="Basic and acidic residues" evidence="1">
    <location>
        <begin position="31"/>
        <end position="40"/>
    </location>
</feature>
<feature type="region of interest" description="Disordered" evidence="1">
    <location>
        <begin position="150"/>
        <end position="171"/>
    </location>
</feature>
<evidence type="ECO:0000313" key="3">
    <source>
        <dbReference type="Proteomes" id="UP001054846"/>
    </source>
</evidence>
<dbReference type="EMBL" id="CP063845">
    <property type="protein sequence ID" value="UFP94628.1"/>
    <property type="molecule type" value="Genomic_DNA"/>
</dbReference>
<dbReference type="Proteomes" id="UP001054846">
    <property type="component" value="Chromosome"/>
</dbReference>
<feature type="region of interest" description="Disordered" evidence="1">
    <location>
        <begin position="1"/>
        <end position="133"/>
    </location>
</feature>
<sequence length="171" mass="19440">MAKDTGIGSYSYANRADLPGGEPSFYANAPKTRDAFDNARDPLIAEQKRDLEKSEAQRRFEQSRRTDSGLDRGSDMIRRDQPKPVLKPSPALSMGPDRAAFNRAWSDEHRAARKKDKHQGADPLPETSAYTPPLQQVRVTFAFREIETRETFTESRRLSAKTARKRETQSR</sequence>
<keyword evidence="3" id="KW-1185">Reference proteome</keyword>
<proteinExistence type="predicted"/>
<reference evidence="2 3" key="1">
    <citation type="journal article" date="2021" name="Genome Biol. Evol.">
        <title>Complete Genome Sequencing of a Novel Gloeobacter Species from a Waterfall Cave in Mexico.</title>
        <authorList>
            <person name="Saw J.H."/>
            <person name="Cardona T."/>
            <person name="Montejano G."/>
        </authorList>
    </citation>
    <scope>NUCLEOTIDE SEQUENCE [LARGE SCALE GENOMIC DNA]</scope>
    <source>
        <strain evidence="2">MG652769</strain>
    </source>
</reference>
<evidence type="ECO:0000313" key="2">
    <source>
        <dbReference type="EMBL" id="UFP94628.1"/>
    </source>
</evidence>
<dbReference type="RefSeq" id="WP_230841679.1">
    <property type="nucleotide sequence ID" value="NZ_CP063845.1"/>
</dbReference>
<gene>
    <name evidence="2" type="ORF">ISF26_23335</name>
</gene>
<name>A0ABY3PLT7_9CYAN</name>
<protein>
    <submittedName>
        <fullName evidence="2">Uncharacterized protein</fullName>
    </submittedName>
</protein>
<accession>A0ABY3PLT7</accession>